<accession>A0A345MBF5</accession>
<protein>
    <submittedName>
        <fullName evidence="1">Minor tail protein</fullName>
    </submittedName>
</protein>
<name>A0A345MBF5_9CAUD</name>
<evidence type="ECO:0000313" key="1">
    <source>
        <dbReference type="EMBL" id="AXH67826.1"/>
    </source>
</evidence>
<sequence length="150" mass="16330">MAKTQAESNLDDPKEMFAWMFAAGVPDPRSNEKVQYPNQPLIPPQCYPALSEMLYKMGARFDPDKQELWVQGATGIERNFVVATTTDIKPEDIAPDVAAMVADQFPEVAAQVGAVTPATHQEALQAQADKLLDNLARLKAARAQMDGGKG</sequence>
<reference evidence="2" key="1">
    <citation type="submission" date="2018-07" db="EMBL/GenBank/DDBJ databases">
        <authorList>
            <person name="Quirk P.G."/>
            <person name="Krulwich T.A."/>
        </authorList>
    </citation>
    <scope>NUCLEOTIDE SEQUENCE [LARGE SCALE GENOMIC DNA]</scope>
</reference>
<dbReference type="Proteomes" id="UP000258832">
    <property type="component" value="Segment"/>
</dbReference>
<proteinExistence type="predicted"/>
<organism evidence="1 2">
    <name type="scientific">Mycobacterium phage Bromden</name>
    <dbReference type="NCBI Taxonomy" id="2283252"/>
    <lineage>
        <taxon>Viruses</taxon>
        <taxon>Duplodnaviria</taxon>
        <taxon>Heunggongvirae</taxon>
        <taxon>Uroviricota</taxon>
        <taxon>Caudoviricetes</taxon>
        <taxon>Vilmaviridae</taxon>
        <taxon>Lclasvirinae</taxon>
        <taxon>Bromdenvirus</taxon>
        <taxon>Bromdenvirus bromden</taxon>
    </lineage>
</organism>
<evidence type="ECO:0000313" key="2">
    <source>
        <dbReference type="Proteomes" id="UP000258832"/>
    </source>
</evidence>
<dbReference type="Pfam" id="PF10910">
    <property type="entry name" value="Phage_gene29"/>
    <property type="match status" value="1"/>
</dbReference>
<dbReference type="RefSeq" id="YP_010013250.1">
    <property type="nucleotide sequence ID" value="NC_053510.1"/>
</dbReference>
<dbReference type="InterPro" id="IPR021226">
    <property type="entry name" value="Phage_gene29"/>
</dbReference>
<dbReference type="KEGG" id="vg:63209833"/>
<dbReference type="GeneID" id="63209833"/>
<dbReference type="EMBL" id="MH576973">
    <property type="protein sequence ID" value="AXH67826.1"/>
    <property type="molecule type" value="Genomic_DNA"/>
</dbReference>
<keyword evidence="2" id="KW-1185">Reference proteome</keyword>
<gene>
    <name evidence="1" type="primary">20</name>
    <name evidence="1" type="ORF">SEA_BROMDEN_20</name>
</gene>